<keyword evidence="2" id="KW-0507">mRNA processing</keyword>
<evidence type="ECO:0000256" key="9">
    <source>
        <dbReference type="SAM" id="MobiDB-lite"/>
    </source>
</evidence>
<feature type="compositionally biased region" description="Basic and acidic residues" evidence="9">
    <location>
        <begin position="195"/>
        <end position="212"/>
    </location>
</feature>
<feature type="domain" description="CCHC-type" evidence="10">
    <location>
        <begin position="276"/>
        <end position="289"/>
    </location>
</feature>
<proteinExistence type="predicted"/>
<evidence type="ECO:0000256" key="7">
    <source>
        <dbReference type="ARBA" id="ARBA00023242"/>
    </source>
</evidence>
<dbReference type="InterPro" id="IPR018247">
    <property type="entry name" value="EF_Hand_1_Ca_BS"/>
</dbReference>
<keyword evidence="3" id="KW-0479">Metal-binding</keyword>
<keyword evidence="5 8" id="KW-0863">Zinc-finger</keyword>
<protein>
    <recommendedName>
        <fullName evidence="10">CCHC-type domain-containing protein</fullName>
    </recommendedName>
</protein>
<dbReference type="PANTHER" id="PTHR46543">
    <property type="entry name" value="ZINC FINGER CCHC DOMAIN-CONTAINING PROTEIN 7"/>
    <property type="match status" value="1"/>
</dbReference>
<evidence type="ECO:0000256" key="4">
    <source>
        <dbReference type="ARBA" id="ARBA00022737"/>
    </source>
</evidence>
<dbReference type="GO" id="GO:0071037">
    <property type="term" value="P:nuclear polyadenylation-dependent snRNA catabolic process"/>
    <property type="evidence" value="ECO:0007669"/>
    <property type="project" value="TreeGrafter"/>
</dbReference>
<evidence type="ECO:0000256" key="1">
    <source>
        <dbReference type="ARBA" id="ARBA00004123"/>
    </source>
</evidence>
<dbReference type="EMBL" id="KQ474073">
    <property type="protein sequence ID" value="KPV77997.1"/>
    <property type="molecule type" value="Genomic_DNA"/>
</dbReference>
<dbReference type="OMA" id="PTWRRCQ"/>
<dbReference type="GO" id="GO:0071031">
    <property type="term" value="P:nuclear mRNA surveillance of mRNA 3'-end processing"/>
    <property type="evidence" value="ECO:0007669"/>
    <property type="project" value="TreeGrafter"/>
</dbReference>
<dbReference type="Proteomes" id="UP000053890">
    <property type="component" value="Unassembled WGS sequence"/>
</dbReference>
<evidence type="ECO:0000256" key="2">
    <source>
        <dbReference type="ARBA" id="ARBA00022664"/>
    </source>
</evidence>
<dbReference type="GO" id="GO:0003723">
    <property type="term" value="F:RNA binding"/>
    <property type="evidence" value="ECO:0007669"/>
    <property type="project" value="TreeGrafter"/>
</dbReference>
<reference evidence="11 12" key="1">
    <citation type="journal article" date="2015" name="Front. Microbiol.">
        <title>Genome sequence of the plant growth promoting endophytic yeast Rhodotorula graminis WP1.</title>
        <authorList>
            <person name="Firrincieli A."/>
            <person name="Otillar R."/>
            <person name="Salamov A."/>
            <person name="Schmutz J."/>
            <person name="Khan Z."/>
            <person name="Redman R.S."/>
            <person name="Fleck N.D."/>
            <person name="Lindquist E."/>
            <person name="Grigoriev I.V."/>
            <person name="Doty S.L."/>
        </authorList>
    </citation>
    <scope>NUCLEOTIDE SEQUENCE [LARGE SCALE GENOMIC DNA]</scope>
    <source>
        <strain evidence="11 12">WP1</strain>
    </source>
</reference>
<accession>A0A194SBM0</accession>
<evidence type="ECO:0000256" key="5">
    <source>
        <dbReference type="ARBA" id="ARBA00022771"/>
    </source>
</evidence>
<evidence type="ECO:0000259" key="10">
    <source>
        <dbReference type="PROSITE" id="PS50158"/>
    </source>
</evidence>
<evidence type="ECO:0000313" key="12">
    <source>
        <dbReference type="Proteomes" id="UP000053890"/>
    </source>
</evidence>
<gene>
    <name evidence="11" type="ORF">RHOBADRAFT_50520</name>
</gene>
<dbReference type="SUPFAM" id="SSF57756">
    <property type="entry name" value="Retrovirus zinc finger-like domains"/>
    <property type="match status" value="2"/>
</dbReference>
<feature type="region of interest" description="Disordered" evidence="9">
    <location>
        <begin position="1"/>
        <end position="239"/>
    </location>
</feature>
<feature type="compositionally biased region" description="Gly residues" evidence="9">
    <location>
        <begin position="482"/>
        <end position="526"/>
    </location>
</feature>
<evidence type="ECO:0000256" key="3">
    <source>
        <dbReference type="ARBA" id="ARBA00022723"/>
    </source>
</evidence>
<feature type="compositionally biased region" description="Basic and acidic residues" evidence="9">
    <location>
        <begin position="564"/>
        <end position="581"/>
    </location>
</feature>
<keyword evidence="12" id="KW-1185">Reference proteome</keyword>
<feature type="compositionally biased region" description="Basic residues" evidence="9">
    <location>
        <begin position="82"/>
        <end position="97"/>
    </location>
</feature>
<keyword evidence="4" id="KW-0677">Repeat</keyword>
<evidence type="ECO:0000256" key="6">
    <source>
        <dbReference type="ARBA" id="ARBA00022833"/>
    </source>
</evidence>
<dbReference type="AlphaFoldDB" id="A0A194SBM0"/>
<organism evidence="11 12">
    <name type="scientific">Rhodotorula graminis (strain WP1)</name>
    <dbReference type="NCBI Taxonomy" id="578459"/>
    <lineage>
        <taxon>Eukaryota</taxon>
        <taxon>Fungi</taxon>
        <taxon>Dikarya</taxon>
        <taxon>Basidiomycota</taxon>
        <taxon>Pucciniomycotina</taxon>
        <taxon>Microbotryomycetes</taxon>
        <taxon>Sporidiobolales</taxon>
        <taxon>Sporidiobolaceae</taxon>
        <taxon>Rhodotorula</taxon>
    </lineage>
</organism>
<evidence type="ECO:0000256" key="8">
    <source>
        <dbReference type="PROSITE-ProRule" id="PRU00047"/>
    </source>
</evidence>
<feature type="compositionally biased region" description="Low complexity" evidence="9">
    <location>
        <begin position="421"/>
        <end position="443"/>
    </location>
</feature>
<dbReference type="STRING" id="578459.A0A194SBM0"/>
<dbReference type="GO" id="GO:0008270">
    <property type="term" value="F:zinc ion binding"/>
    <property type="evidence" value="ECO:0007669"/>
    <property type="project" value="UniProtKB-KW"/>
</dbReference>
<keyword evidence="7" id="KW-0539">Nucleus</keyword>
<keyword evidence="6" id="KW-0862">Zinc</keyword>
<feature type="compositionally biased region" description="Basic and acidic residues" evidence="9">
    <location>
        <begin position="527"/>
        <end position="539"/>
    </location>
</feature>
<feature type="compositionally biased region" description="Acidic residues" evidence="9">
    <location>
        <begin position="108"/>
        <end position="125"/>
    </location>
</feature>
<dbReference type="SMART" id="SM00343">
    <property type="entry name" value="ZnF_C2HC"/>
    <property type="match status" value="5"/>
</dbReference>
<dbReference type="GO" id="GO:0071038">
    <property type="term" value="P:TRAMP-dependent tRNA surveillance pathway"/>
    <property type="evidence" value="ECO:0007669"/>
    <property type="project" value="TreeGrafter"/>
</dbReference>
<dbReference type="InterPro" id="IPR051644">
    <property type="entry name" value="TRAMP_AT-DNA-binding"/>
</dbReference>
<dbReference type="RefSeq" id="XP_018274046.1">
    <property type="nucleotide sequence ID" value="XM_018415361.1"/>
</dbReference>
<dbReference type="GO" id="GO:0006397">
    <property type="term" value="P:mRNA processing"/>
    <property type="evidence" value="ECO:0007669"/>
    <property type="project" value="UniProtKB-KW"/>
</dbReference>
<dbReference type="OrthoDB" id="7608935at2759"/>
<dbReference type="GO" id="GO:0071035">
    <property type="term" value="P:nuclear polyadenylation-dependent rRNA catabolic process"/>
    <property type="evidence" value="ECO:0007669"/>
    <property type="project" value="TreeGrafter"/>
</dbReference>
<dbReference type="PROSITE" id="PS50158">
    <property type="entry name" value="ZF_CCHC"/>
    <property type="match status" value="2"/>
</dbReference>
<feature type="domain" description="CCHC-type" evidence="10">
    <location>
        <begin position="315"/>
        <end position="328"/>
    </location>
</feature>
<feature type="compositionally biased region" description="Basic and acidic residues" evidence="9">
    <location>
        <begin position="98"/>
        <end position="107"/>
    </location>
</feature>
<comment type="subcellular location">
    <subcellularLocation>
        <location evidence="1">Nucleus</location>
    </subcellularLocation>
</comment>
<feature type="compositionally biased region" description="Low complexity" evidence="9">
    <location>
        <begin position="13"/>
        <end position="29"/>
    </location>
</feature>
<dbReference type="InterPro" id="IPR036875">
    <property type="entry name" value="Znf_CCHC_sf"/>
</dbReference>
<dbReference type="Gene3D" id="4.10.60.10">
    <property type="entry name" value="Zinc finger, CCHC-type"/>
    <property type="match status" value="2"/>
</dbReference>
<feature type="compositionally biased region" description="Gly residues" evidence="9">
    <location>
        <begin position="597"/>
        <end position="612"/>
    </location>
</feature>
<dbReference type="GeneID" id="28975809"/>
<dbReference type="GO" id="GO:0071039">
    <property type="term" value="P:nuclear polyadenylation-dependent CUT catabolic process"/>
    <property type="evidence" value="ECO:0007669"/>
    <property type="project" value="TreeGrafter"/>
</dbReference>
<name>A0A194SBM0_RHOGW</name>
<sequence length="624" mass="64077">MGRTPVRKAAPQSRSLSSRLGSALPSGASTPSRPSPLQFDFAPPTTTDTDSQSSMPAQKRTFDDPVGPATPASAAAKDGSGKKPRRTRRGGVAHKRARAAEATKQDGGDDDDGGPAVEGDFDDLFMVDTTPAAVREQDRFVPTPSAAAAATDSPLKQGAHGENGEQEEDMLTAPVAQSEGEALPADELAEDEDGDRTMDSDDVLRAFAREVADTDDEDLSDESDEDEDDMPTPVVPAPLYDNEEDLQKAIEGRIVDDSSAPVTGRYYKEADLTKTCVLCGEHGHSSRDCTHSQCFVCGKIDADHEARDCPVALVCMACGSRGHFARDCTVNPGGGGRGFGASRCSLCPSNSHMTINCPSHWRVYDTSGPKPPKRKVVLACANCGSTRDHFIDDCFLPRGHPMKHAEPSAFNRAALGSSFSGAPYPSSSSASASAYGAAAPSGRRSGGATGKLDRRPTGASAQRYAGAEDDDDDWFASRSRAGGSGGRSGGGGGGRGGAARGGGGGGGGGGYGPGGRGTHTHFGGGGSDRDDGRSRHDGRGGGGGRGDYHDRDGYSMYRGSGSDSRSEGRRGGDGGGRRDSGRNGSGSSGGARLLDRFGGGGDSGGGPGGGRSGGRKPRYQGGYV</sequence>
<dbReference type="PROSITE" id="PS00018">
    <property type="entry name" value="EF_HAND_1"/>
    <property type="match status" value="1"/>
</dbReference>
<feature type="region of interest" description="Disordered" evidence="9">
    <location>
        <begin position="421"/>
        <end position="624"/>
    </location>
</feature>
<dbReference type="Pfam" id="PF00098">
    <property type="entry name" value="zf-CCHC"/>
    <property type="match status" value="2"/>
</dbReference>
<dbReference type="PANTHER" id="PTHR46543:SF1">
    <property type="entry name" value="ZINC FINGER CCHC DOMAIN-CONTAINING PROTEIN 7"/>
    <property type="match status" value="1"/>
</dbReference>
<feature type="compositionally biased region" description="Acidic residues" evidence="9">
    <location>
        <begin position="213"/>
        <end position="230"/>
    </location>
</feature>
<evidence type="ECO:0000313" key="11">
    <source>
        <dbReference type="EMBL" id="KPV77997.1"/>
    </source>
</evidence>
<dbReference type="InterPro" id="IPR001878">
    <property type="entry name" value="Znf_CCHC"/>
</dbReference>
<dbReference type="GO" id="GO:0071036">
    <property type="term" value="P:nuclear polyadenylation-dependent snoRNA catabolic process"/>
    <property type="evidence" value="ECO:0007669"/>
    <property type="project" value="TreeGrafter"/>
</dbReference>
<dbReference type="GO" id="GO:0031499">
    <property type="term" value="C:TRAMP complex"/>
    <property type="evidence" value="ECO:0007669"/>
    <property type="project" value="TreeGrafter"/>
</dbReference>